<proteinExistence type="predicted"/>
<protein>
    <submittedName>
        <fullName evidence="8">AmmeMemoRadiSam system radical SAM enzyme</fullName>
    </submittedName>
    <submittedName>
        <fullName evidence="9">Pyruvate formate lyase activating enzyme</fullName>
    </submittedName>
</protein>
<evidence type="ECO:0000256" key="5">
    <source>
        <dbReference type="ARBA" id="ARBA00023014"/>
    </source>
</evidence>
<dbReference type="EMBL" id="FQZR01000002">
    <property type="protein sequence ID" value="SHI61728.1"/>
    <property type="molecule type" value="Genomic_DNA"/>
</dbReference>
<dbReference type="GO" id="GO:0046872">
    <property type="term" value="F:metal ion binding"/>
    <property type="evidence" value="ECO:0007669"/>
    <property type="project" value="UniProtKB-KW"/>
</dbReference>
<evidence type="ECO:0000256" key="2">
    <source>
        <dbReference type="ARBA" id="ARBA00022691"/>
    </source>
</evidence>
<evidence type="ECO:0000256" key="4">
    <source>
        <dbReference type="ARBA" id="ARBA00023004"/>
    </source>
</evidence>
<dbReference type="EMBL" id="JBFSOO010000001">
    <property type="protein sequence ID" value="MEZ6851977.1"/>
    <property type="molecule type" value="Genomic_DNA"/>
</dbReference>
<dbReference type="PANTHER" id="PTHR30352:SF5">
    <property type="entry name" value="PYRUVATE FORMATE-LYASE 1-ACTIVATING ENZYME"/>
    <property type="match status" value="1"/>
</dbReference>
<keyword evidence="9" id="KW-0670">Pyruvate</keyword>
<feature type="domain" description="Radical SAM core" evidence="7">
    <location>
        <begin position="73"/>
        <end position="293"/>
    </location>
</feature>
<keyword evidence="5 6" id="KW-0411">Iron-sulfur</keyword>
<gene>
    <name evidence="8" type="primary">amrS</name>
    <name evidence="8" type="ORF">AB2Z07_00275</name>
    <name evidence="9" type="ORF">SAMN05660830_00471</name>
</gene>
<evidence type="ECO:0000313" key="10">
    <source>
        <dbReference type="Proteomes" id="UP000184001"/>
    </source>
</evidence>
<keyword evidence="9" id="KW-0456">Lyase</keyword>
<sequence length="346" mass="38389">MHLARLWRPLGKSEDSAPTNVQCRLCSHFCNIAPDHTGICGVRKNINGKLFTLVFDKVAAANLDPVEKKPLYHFLPGTNTFSFGTVGCNLSCSFCQNYSLSTTPRLTGCITGQLTKPEHIIELALESGAESIAYTYSEPTIFFELMAETAALAIKHGLKNIMVSNGFQSPECLAELKDLIHACNIDLKAASESFYHTICGAHIRPVLQNLKTIRNMGWWLEVTTLVIPEENDNKKELTTIARFINDELGSDTPWHISRFYPTYKMQNHFPTPLETLEQAADIGKKAGLHYVYIGNVQGHNGRDTHCPECGHTVIPRKGYTAAKGDYSTCPTCKAKIAGIWSTHDSR</sequence>
<dbReference type="SUPFAM" id="SSF102114">
    <property type="entry name" value="Radical SAM enzymes"/>
    <property type="match status" value="1"/>
</dbReference>
<comment type="caution">
    <text evidence="9">The sequence shown here is derived from an EMBL/GenBank/DDBJ whole genome shotgun (WGS) entry which is preliminary data.</text>
</comment>
<name>A0A8G2C7D1_9BACT</name>
<evidence type="ECO:0000313" key="11">
    <source>
        <dbReference type="Proteomes" id="UP001568358"/>
    </source>
</evidence>
<accession>A0A8G2C7D1</accession>
<dbReference type="PROSITE" id="PS51918">
    <property type="entry name" value="RADICAL_SAM"/>
    <property type="match status" value="1"/>
</dbReference>
<reference evidence="9 10" key="1">
    <citation type="submission" date="2016-11" db="EMBL/GenBank/DDBJ databases">
        <authorList>
            <person name="Varghese N."/>
            <person name="Submissions S."/>
        </authorList>
    </citation>
    <scope>NUCLEOTIDE SEQUENCE [LARGE SCALE GENOMIC DNA]</scope>
    <source>
        <strain evidence="9 10">DSM 17919</strain>
    </source>
</reference>
<reference evidence="8 11" key="2">
    <citation type="submission" date="2024-07" db="EMBL/GenBank/DDBJ databases">
        <title>Active virus-host system and metabolic interactions in a Lokiarchaeon culture.</title>
        <authorList>
            <person name="Ponce Toledo R.I."/>
            <person name="Rodrigues Oliveira T."/>
            <person name="Schleper C."/>
        </authorList>
    </citation>
    <scope>NUCLEOTIDE SEQUENCE [LARGE SCALE GENOMIC DNA]</scope>
    <source>
        <strain evidence="8 11">B35</strain>
    </source>
</reference>
<dbReference type="InterPro" id="IPR016431">
    <property type="entry name" value="Pyrv-formate_lyase-activ_prd"/>
</dbReference>
<evidence type="ECO:0000256" key="1">
    <source>
        <dbReference type="ARBA" id="ARBA00022485"/>
    </source>
</evidence>
<dbReference type="InterPro" id="IPR027596">
    <property type="entry name" value="AmmeMemoSam_rS"/>
</dbReference>
<dbReference type="PANTHER" id="PTHR30352">
    <property type="entry name" value="PYRUVATE FORMATE-LYASE-ACTIVATING ENZYME"/>
    <property type="match status" value="1"/>
</dbReference>
<keyword evidence="4 6" id="KW-0408">Iron</keyword>
<keyword evidence="2 6" id="KW-0949">S-adenosyl-L-methionine</keyword>
<dbReference type="Gene3D" id="3.20.20.70">
    <property type="entry name" value="Aldolase class I"/>
    <property type="match status" value="1"/>
</dbReference>
<dbReference type="PIRSF" id="PIRSF004869">
    <property type="entry name" value="PflX_prd"/>
    <property type="match status" value="1"/>
</dbReference>
<dbReference type="GO" id="GO:0016829">
    <property type="term" value="F:lyase activity"/>
    <property type="evidence" value="ECO:0007669"/>
    <property type="project" value="UniProtKB-KW"/>
</dbReference>
<dbReference type="CDD" id="cd01335">
    <property type="entry name" value="Radical_SAM"/>
    <property type="match status" value="1"/>
</dbReference>
<organism evidence="9 10">
    <name type="scientific">Halodesulfovibrio aestuarii</name>
    <dbReference type="NCBI Taxonomy" id="126333"/>
    <lineage>
        <taxon>Bacteria</taxon>
        <taxon>Pseudomonadati</taxon>
        <taxon>Thermodesulfobacteriota</taxon>
        <taxon>Desulfovibrionia</taxon>
        <taxon>Desulfovibrionales</taxon>
        <taxon>Desulfovibrionaceae</taxon>
        <taxon>Halodesulfovibrio</taxon>
    </lineage>
</organism>
<dbReference type="Proteomes" id="UP001568358">
    <property type="component" value="Unassembled WGS sequence"/>
</dbReference>
<dbReference type="InterPro" id="IPR034457">
    <property type="entry name" value="Organic_radical-activating"/>
</dbReference>
<dbReference type="SFLD" id="SFLDS00029">
    <property type="entry name" value="Radical_SAM"/>
    <property type="match status" value="1"/>
</dbReference>
<evidence type="ECO:0000256" key="3">
    <source>
        <dbReference type="ARBA" id="ARBA00022723"/>
    </source>
</evidence>
<dbReference type="InterPro" id="IPR058240">
    <property type="entry name" value="rSAM_sf"/>
</dbReference>
<evidence type="ECO:0000259" key="7">
    <source>
        <dbReference type="PROSITE" id="PS51918"/>
    </source>
</evidence>
<feature type="binding site" evidence="6">
    <location>
        <position position="95"/>
    </location>
    <ligand>
        <name>[4Fe-4S] cluster</name>
        <dbReference type="ChEBI" id="CHEBI:49883"/>
        <note>4Fe-4S-S-AdoMet</note>
    </ligand>
</feature>
<comment type="cofactor">
    <cofactor evidence="6">
        <name>[4Fe-4S] cluster</name>
        <dbReference type="ChEBI" id="CHEBI:49883"/>
    </cofactor>
    <text evidence="6">Binds 1 [4Fe-4S] cluster. The cluster is coordinated with 3 cysteines and an exchangeable S-adenosyl-L-methionine.</text>
</comment>
<dbReference type="InterPro" id="IPR007197">
    <property type="entry name" value="rSAM"/>
</dbReference>
<keyword evidence="11" id="KW-1185">Reference proteome</keyword>
<evidence type="ECO:0000313" key="9">
    <source>
        <dbReference type="EMBL" id="SHI61728.1"/>
    </source>
</evidence>
<dbReference type="SFLD" id="SFLDG01101">
    <property type="entry name" value="Uncharacterised_Radical_SAM_Su"/>
    <property type="match status" value="1"/>
</dbReference>
<dbReference type="RefSeq" id="WP_020001600.1">
    <property type="nucleotide sequence ID" value="NZ_CP192219.1"/>
</dbReference>
<feature type="binding site" evidence="6">
    <location>
        <position position="92"/>
    </location>
    <ligand>
        <name>[4Fe-4S] cluster</name>
        <dbReference type="ChEBI" id="CHEBI:49883"/>
        <note>4Fe-4S-S-AdoMet</note>
    </ligand>
</feature>
<dbReference type="Pfam" id="PF04055">
    <property type="entry name" value="Radical_SAM"/>
    <property type="match status" value="1"/>
</dbReference>
<dbReference type="NCBIfam" id="TIGR04337">
    <property type="entry name" value="AmmeMemoSam_rS"/>
    <property type="match status" value="1"/>
</dbReference>
<dbReference type="AlphaFoldDB" id="A0A8G2C7D1"/>
<evidence type="ECO:0000313" key="8">
    <source>
        <dbReference type="EMBL" id="MEZ6851977.1"/>
    </source>
</evidence>
<feature type="binding site" evidence="6">
    <location>
        <position position="88"/>
    </location>
    <ligand>
        <name>[4Fe-4S] cluster</name>
        <dbReference type="ChEBI" id="CHEBI:49883"/>
        <note>4Fe-4S-S-AdoMet</note>
    </ligand>
</feature>
<evidence type="ECO:0000256" key="6">
    <source>
        <dbReference type="PIRSR" id="PIRSR004869-50"/>
    </source>
</evidence>
<dbReference type="Proteomes" id="UP000184001">
    <property type="component" value="Unassembled WGS sequence"/>
</dbReference>
<keyword evidence="3 6" id="KW-0479">Metal-binding</keyword>
<dbReference type="InterPro" id="IPR013785">
    <property type="entry name" value="Aldolase_TIM"/>
</dbReference>
<keyword evidence="1" id="KW-0004">4Fe-4S</keyword>
<dbReference type="GO" id="GO:0051539">
    <property type="term" value="F:4 iron, 4 sulfur cluster binding"/>
    <property type="evidence" value="ECO:0007669"/>
    <property type="project" value="UniProtKB-KW"/>
</dbReference>